<comment type="caution">
    <text evidence="2">The sequence shown here is derived from an EMBL/GenBank/DDBJ whole genome shotgun (WGS) entry which is preliminary data.</text>
</comment>
<keyword evidence="1" id="KW-0472">Membrane</keyword>
<protein>
    <submittedName>
        <fullName evidence="2">Uncharacterized protein</fullName>
    </submittedName>
</protein>
<organism evidence="2 3">
    <name type="scientific">Apodospora peruviana</name>
    <dbReference type="NCBI Taxonomy" id="516989"/>
    <lineage>
        <taxon>Eukaryota</taxon>
        <taxon>Fungi</taxon>
        <taxon>Dikarya</taxon>
        <taxon>Ascomycota</taxon>
        <taxon>Pezizomycotina</taxon>
        <taxon>Sordariomycetes</taxon>
        <taxon>Sordariomycetidae</taxon>
        <taxon>Sordariales</taxon>
        <taxon>Lasiosphaeriaceae</taxon>
        <taxon>Apodospora</taxon>
    </lineage>
</organism>
<dbReference type="EMBL" id="JAUEDM010000002">
    <property type="protein sequence ID" value="KAK3326838.1"/>
    <property type="molecule type" value="Genomic_DNA"/>
</dbReference>
<dbReference type="AlphaFoldDB" id="A0AAE0MCM4"/>
<keyword evidence="1" id="KW-0812">Transmembrane</keyword>
<sequence length="287" mass="30632">MNAGKKKPRPGSKTAGRKRASMRRAFHVLVAVWLDCWVAASPAAKEVCPEAFVSMLAGLVLIVVGLTFKSALDHANSTTRCLTDRFLGALLQCPVAHALYGPAAVVTSHVRQMAANGIGDVVRAVRNDLVRPMLGHHLRSDMLDAVLDKMICAGGDVGGNSARHRTPEDVFGIEVVTSPALLRQPRLDDVLALSVDVDAAGCDAGRDSGDARRYRHGGERGCERGRGADEFALDALVLLHEGIAVHGLDLPFVGGGLELEEVVDAGLEVAPETHLVDWLSLEFGRDR</sequence>
<gene>
    <name evidence="2" type="ORF">B0H66DRAFT_551800</name>
</gene>
<keyword evidence="1" id="KW-1133">Transmembrane helix</keyword>
<keyword evidence="3" id="KW-1185">Reference proteome</keyword>
<accession>A0AAE0MCM4</accession>
<evidence type="ECO:0000313" key="3">
    <source>
        <dbReference type="Proteomes" id="UP001283341"/>
    </source>
</evidence>
<evidence type="ECO:0000256" key="1">
    <source>
        <dbReference type="SAM" id="Phobius"/>
    </source>
</evidence>
<evidence type="ECO:0000313" key="2">
    <source>
        <dbReference type="EMBL" id="KAK3326838.1"/>
    </source>
</evidence>
<dbReference type="Proteomes" id="UP001283341">
    <property type="component" value="Unassembled WGS sequence"/>
</dbReference>
<reference evidence="2" key="1">
    <citation type="journal article" date="2023" name="Mol. Phylogenet. Evol.">
        <title>Genome-scale phylogeny and comparative genomics of the fungal order Sordariales.</title>
        <authorList>
            <person name="Hensen N."/>
            <person name="Bonometti L."/>
            <person name="Westerberg I."/>
            <person name="Brannstrom I.O."/>
            <person name="Guillou S."/>
            <person name="Cros-Aarteil S."/>
            <person name="Calhoun S."/>
            <person name="Haridas S."/>
            <person name="Kuo A."/>
            <person name="Mondo S."/>
            <person name="Pangilinan J."/>
            <person name="Riley R."/>
            <person name="LaButti K."/>
            <person name="Andreopoulos B."/>
            <person name="Lipzen A."/>
            <person name="Chen C."/>
            <person name="Yan M."/>
            <person name="Daum C."/>
            <person name="Ng V."/>
            <person name="Clum A."/>
            <person name="Steindorff A."/>
            <person name="Ohm R.A."/>
            <person name="Martin F."/>
            <person name="Silar P."/>
            <person name="Natvig D.O."/>
            <person name="Lalanne C."/>
            <person name="Gautier V."/>
            <person name="Ament-Velasquez S.L."/>
            <person name="Kruys A."/>
            <person name="Hutchinson M.I."/>
            <person name="Powell A.J."/>
            <person name="Barry K."/>
            <person name="Miller A.N."/>
            <person name="Grigoriev I.V."/>
            <person name="Debuchy R."/>
            <person name="Gladieux P."/>
            <person name="Hiltunen Thoren M."/>
            <person name="Johannesson H."/>
        </authorList>
    </citation>
    <scope>NUCLEOTIDE SEQUENCE</scope>
    <source>
        <strain evidence="2">CBS 118394</strain>
    </source>
</reference>
<feature type="transmembrane region" description="Helical" evidence="1">
    <location>
        <begin position="52"/>
        <end position="72"/>
    </location>
</feature>
<feature type="transmembrane region" description="Helical" evidence="1">
    <location>
        <begin position="21"/>
        <end position="40"/>
    </location>
</feature>
<proteinExistence type="predicted"/>
<reference evidence="2" key="2">
    <citation type="submission" date="2023-06" db="EMBL/GenBank/DDBJ databases">
        <authorList>
            <consortium name="Lawrence Berkeley National Laboratory"/>
            <person name="Haridas S."/>
            <person name="Hensen N."/>
            <person name="Bonometti L."/>
            <person name="Westerberg I."/>
            <person name="Brannstrom I.O."/>
            <person name="Guillou S."/>
            <person name="Cros-Aarteil S."/>
            <person name="Calhoun S."/>
            <person name="Kuo A."/>
            <person name="Mondo S."/>
            <person name="Pangilinan J."/>
            <person name="Riley R."/>
            <person name="Labutti K."/>
            <person name="Andreopoulos B."/>
            <person name="Lipzen A."/>
            <person name="Chen C."/>
            <person name="Yanf M."/>
            <person name="Daum C."/>
            <person name="Ng V."/>
            <person name="Clum A."/>
            <person name="Steindorff A."/>
            <person name="Ohm R."/>
            <person name="Martin F."/>
            <person name="Silar P."/>
            <person name="Natvig D."/>
            <person name="Lalanne C."/>
            <person name="Gautier V."/>
            <person name="Ament-Velasquez S.L."/>
            <person name="Kruys A."/>
            <person name="Hutchinson M.I."/>
            <person name="Powell A.J."/>
            <person name="Barry K."/>
            <person name="Miller A.N."/>
            <person name="Grigoriev I.V."/>
            <person name="Debuchy R."/>
            <person name="Gladieux P."/>
            <person name="Thoren M.H."/>
            <person name="Johannesson H."/>
        </authorList>
    </citation>
    <scope>NUCLEOTIDE SEQUENCE</scope>
    <source>
        <strain evidence="2">CBS 118394</strain>
    </source>
</reference>
<name>A0AAE0MCM4_9PEZI</name>